<accession>A0A8R7TF01</accession>
<keyword evidence="1" id="KW-1133">Transmembrane helix</keyword>
<dbReference type="EnsemblPlants" id="TuG1812G0200001866.01.T04">
    <property type="protein sequence ID" value="TuG1812G0200001866.01.T04"/>
    <property type="gene ID" value="TuG1812G0200001866.01"/>
</dbReference>
<dbReference type="Proteomes" id="UP000015106">
    <property type="component" value="Chromosome 2"/>
</dbReference>
<feature type="transmembrane region" description="Helical" evidence="1">
    <location>
        <begin position="33"/>
        <end position="50"/>
    </location>
</feature>
<organism evidence="2 3">
    <name type="scientific">Triticum urartu</name>
    <name type="common">Red wild einkorn</name>
    <name type="synonym">Crithodium urartu</name>
    <dbReference type="NCBI Taxonomy" id="4572"/>
    <lineage>
        <taxon>Eukaryota</taxon>
        <taxon>Viridiplantae</taxon>
        <taxon>Streptophyta</taxon>
        <taxon>Embryophyta</taxon>
        <taxon>Tracheophyta</taxon>
        <taxon>Spermatophyta</taxon>
        <taxon>Magnoliopsida</taxon>
        <taxon>Liliopsida</taxon>
        <taxon>Poales</taxon>
        <taxon>Poaceae</taxon>
        <taxon>BOP clade</taxon>
        <taxon>Pooideae</taxon>
        <taxon>Triticodae</taxon>
        <taxon>Triticeae</taxon>
        <taxon>Triticinae</taxon>
        <taxon>Triticum</taxon>
    </lineage>
</organism>
<keyword evidence="1" id="KW-0812">Transmembrane</keyword>
<dbReference type="EnsemblPlants" id="TuG1812G0200001866.01.T03">
    <property type="protein sequence ID" value="TuG1812G0200001866.01.T03"/>
    <property type="gene ID" value="TuG1812G0200001866.01"/>
</dbReference>
<reference evidence="3" key="1">
    <citation type="journal article" date="2013" name="Nature">
        <title>Draft genome of the wheat A-genome progenitor Triticum urartu.</title>
        <authorList>
            <person name="Ling H.Q."/>
            <person name="Zhao S."/>
            <person name="Liu D."/>
            <person name="Wang J."/>
            <person name="Sun H."/>
            <person name="Zhang C."/>
            <person name="Fan H."/>
            <person name="Li D."/>
            <person name="Dong L."/>
            <person name="Tao Y."/>
            <person name="Gao C."/>
            <person name="Wu H."/>
            <person name="Li Y."/>
            <person name="Cui Y."/>
            <person name="Guo X."/>
            <person name="Zheng S."/>
            <person name="Wang B."/>
            <person name="Yu K."/>
            <person name="Liang Q."/>
            <person name="Yang W."/>
            <person name="Lou X."/>
            <person name="Chen J."/>
            <person name="Feng M."/>
            <person name="Jian J."/>
            <person name="Zhang X."/>
            <person name="Luo G."/>
            <person name="Jiang Y."/>
            <person name="Liu J."/>
            <person name="Wang Z."/>
            <person name="Sha Y."/>
            <person name="Zhang B."/>
            <person name="Wu H."/>
            <person name="Tang D."/>
            <person name="Shen Q."/>
            <person name="Xue P."/>
            <person name="Zou S."/>
            <person name="Wang X."/>
            <person name="Liu X."/>
            <person name="Wang F."/>
            <person name="Yang Y."/>
            <person name="An X."/>
            <person name="Dong Z."/>
            <person name="Zhang K."/>
            <person name="Zhang X."/>
            <person name="Luo M.C."/>
            <person name="Dvorak J."/>
            <person name="Tong Y."/>
            <person name="Wang J."/>
            <person name="Yang H."/>
            <person name="Li Z."/>
            <person name="Wang D."/>
            <person name="Zhang A."/>
            <person name="Wang J."/>
        </authorList>
    </citation>
    <scope>NUCLEOTIDE SEQUENCE</scope>
    <source>
        <strain evidence="3">cv. G1812</strain>
    </source>
</reference>
<reference evidence="2" key="3">
    <citation type="submission" date="2022-06" db="UniProtKB">
        <authorList>
            <consortium name="EnsemblPlants"/>
        </authorList>
    </citation>
    <scope>IDENTIFICATION</scope>
</reference>
<evidence type="ECO:0000256" key="1">
    <source>
        <dbReference type="SAM" id="Phobius"/>
    </source>
</evidence>
<evidence type="ECO:0000313" key="3">
    <source>
        <dbReference type="Proteomes" id="UP000015106"/>
    </source>
</evidence>
<sequence>MPAGWRLTTGSCFAAAKRTVLRMCCSMHACQKYILAMMYFSVAFSIRIFLLNDHINLSGVCTCHFG</sequence>
<name>A0A8R7TF01_TRIUA</name>
<dbReference type="Gramene" id="TuG1812G0200001866.01.T04">
    <property type="protein sequence ID" value="TuG1812G0200001866.01.T04"/>
    <property type="gene ID" value="TuG1812G0200001866.01"/>
</dbReference>
<evidence type="ECO:0000313" key="2">
    <source>
        <dbReference type="EnsemblPlants" id="TuG1812G0200001866.01.T03"/>
    </source>
</evidence>
<dbReference type="Gramene" id="TuG1812G0200001866.01.T03">
    <property type="protein sequence ID" value="TuG1812G0200001866.01.T03"/>
    <property type="gene ID" value="TuG1812G0200001866.01"/>
</dbReference>
<protein>
    <submittedName>
        <fullName evidence="2">Uncharacterized protein</fullName>
    </submittedName>
</protein>
<dbReference type="Gramene" id="TuG1812G0200001866.01.T01">
    <property type="protein sequence ID" value="TuG1812G0200001866.01.T01"/>
    <property type="gene ID" value="TuG1812G0200001866.01"/>
</dbReference>
<reference evidence="2" key="2">
    <citation type="submission" date="2018-03" db="EMBL/GenBank/DDBJ databases">
        <title>The Triticum urartu genome reveals the dynamic nature of wheat genome evolution.</title>
        <authorList>
            <person name="Ling H."/>
            <person name="Ma B."/>
            <person name="Shi X."/>
            <person name="Liu H."/>
            <person name="Dong L."/>
            <person name="Sun H."/>
            <person name="Cao Y."/>
            <person name="Gao Q."/>
            <person name="Zheng S."/>
            <person name="Li Y."/>
            <person name="Yu Y."/>
            <person name="Du H."/>
            <person name="Qi M."/>
            <person name="Li Y."/>
            <person name="Yu H."/>
            <person name="Cui Y."/>
            <person name="Wang N."/>
            <person name="Chen C."/>
            <person name="Wu H."/>
            <person name="Zhao Y."/>
            <person name="Zhang J."/>
            <person name="Li Y."/>
            <person name="Zhou W."/>
            <person name="Zhang B."/>
            <person name="Hu W."/>
            <person name="Eijk M."/>
            <person name="Tang J."/>
            <person name="Witsenboer H."/>
            <person name="Zhao S."/>
            <person name="Li Z."/>
            <person name="Zhang A."/>
            <person name="Wang D."/>
            <person name="Liang C."/>
        </authorList>
    </citation>
    <scope>NUCLEOTIDE SEQUENCE [LARGE SCALE GENOMIC DNA]</scope>
    <source>
        <strain evidence="2">cv. G1812</strain>
    </source>
</reference>
<dbReference type="Gramene" id="TuG1812G0200001866.01.T02">
    <property type="protein sequence ID" value="TuG1812G0200001866.01.T02"/>
    <property type="gene ID" value="TuG1812G0200001866.01"/>
</dbReference>
<dbReference type="AlphaFoldDB" id="A0A8R7TF01"/>
<dbReference type="EnsemblPlants" id="TuG1812G0200001866.01.T01">
    <property type="protein sequence ID" value="TuG1812G0200001866.01.T01"/>
    <property type="gene ID" value="TuG1812G0200001866.01"/>
</dbReference>
<dbReference type="EnsemblPlants" id="TuG1812G0200001866.01.T02">
    <property type="protein sequence ID" value="TuG1812G0200001866.01.T02"/>
    <property type="gene ID" value="TuG1812G0200001866.01"/>
</dbReference>
<keyword evidence="1" id="KW-0472">Membrane</keyword>
<proteinExistence type="predicted"/>
<keyword evidence="3" id="KW-1185">Reference proteome</keyword>